<dbReference type="AlphaFoldDB" id="A0AAD9NKA9"/>
<dbReference type="SUPFAM" id="SSF47473">
    <property type="entry name" value="EF-hand"/>
    <property type="match status" value="1"/>
</dbReference>
<dbReference type="InterPro" id="IPR018247">
    <property type="entry name" value="EF_Hand_1_Ca_BS"/>
</dbReference>
<evidence type="ECO:0000313" key="7">
    <source>
        <dbReference type="Proteomes" id="UP001208570"/>
    </source>
</evidence>
<evidence type="ECO:0000256" key="2">
    <source>
        <dbReference type="ARBA" id="ARBA00022837"/>
    </source>
</evidence>
<dbReference type="InterPro" id="IPR050341">
    <property type="entry name" value="PP1_catalytic_subunit"/>
</dbReference>
<dbReference type="CDD" id="cd00144">
    <property type="entry name" value="MPP_PPP_family"/>
    <property type="match status" value="1"/>
</dbReference>
<feature type="compositionally biased region" description="Low complexity" evidence="4">
    <location>
        <begin position="329"/>
        <end position="340"/>
    </location>
</feature>
<dbReference type="InterPro" id="IPR006186">
    <property type="entry name" value="Ser/Thr-sp_prot-phosphatase"/>
</dbReference>
<dbReference type="GO" id="GO:0005509">
    <property type="term" value="F:calcium ion binding"/>
    <property type="evidence" value="ECO:0007669"/>
    <property type="project" value="InterPro"/>
</dbReference>
<feature type="region of interest" description="Disordered" evidence="4">
    <location>
        <begin position="297"/>
        <end position="340"/>
    </location>
</feature>
<dbReference type="EC" id="3.1.3.16" evidence="3"/>
<dbReference type="PROSITE" id="PS50222">
    <property type="entry name" value="EF_HAND_2"/>
    <property type="match status" value="2"/>
</dbReference>
<dbReference type="InterPro" id="IPR015797">
    <property type="entry name" value="NUDIX_hydrolase-like_dom_sf"/>
</dbReference>
<reference evidence="6" key="1">
    <citation type="journal article" date="2023" name="Mol. Biol. Evol.">
        <title>Third-Generation Sequencing Reveals the Adaptive Role of the Epigenome in Three Deep-Sea Polychaetes.</title>
        <authorList>
            <person name="Perez M."/>
            <person name="Aroh O."/>
            <person name="Sun Y."/>
            <person name="Lan Y."/>
            <person name="Juniper S.K."/>
            <person name="Young C.R."/>
            <person name="Angers B."/>
            <person name="Qian P.Y."/>
        </authorList>
    </citation>
    <scope>NUCLEOTIDE SEQUENCE</scope>
    <source>
        <strain evidence="6">P08H-3</strain>
    </source>
</reference>
<dbReference type="PROSITE" id="PS00018">
    <property type="entry name" value="EF_HAND_1"/>
    <property type="match status" value="1"/>
</dbReference>
<dbReference type="PROSITE" id="PS00125">
    <property type="entry name" value="SER_THR_PHOSPHATASE"/>
    <property type="match status" value="1"/>
</dbReference>
<evidence type="ECO:0000259" key="5">
    <source>
        <dbReference type="PROSITE" id="PS50222"/>
    </source>
</evidence>
<dbReference type="SMART" id="SM00054">
    <property type="entry name" value="EFh"/>
    <property type="match status" value="2"/>
</dbReference>
<dbReference type="InterPro" id="IPR004843">
    <property type="entry name" value="Calcineurin-like_PHP"/>
</dbReference>
<dbReference type="Gene3D" id="3.90.79.10">
    <property type="entry name" value="Nucleoside Triphosphate Pyrophosphohydrolase"/>
    <property type="match status" value="1"/>
</dbReference>
<name>A0AAD9NKA9_9ANNE</name>
<dbReference type="InterPro" id="IPR002048">
    <property type="entry name" value="EF_hand_dom"/>
</dbReference>
<dbReference type="SUPFAM" id="SSF55811">
    <property type="entry name" value="Nudix"/>
    <property type="match status" value="1"/>
</dbReference>
<dbReference type="EMBL" id="JAODUP010000003">
    <property type="protein sequence ID" value="KAK2170289.1"/>
    <property type="molecule type" value="Genomic_DNA"/>
</dbReference>
<dbReference type="Gene3D" id="1.10.238.10">
    <property type="entry name" value="EF-hand"/>
    <property type="match status" value="1"/>
</dbReference>
<comment type="catalytic activity">
    <reaction evidence="3">
        <text>O-phospho-L-threonyl-[protein] + H2O = L-threonyl-[protein] + phosphate</text>
        <dbReference type="Rhea" id="RHEA:47004"/>
        <dbReference type="Rhea" id="RHEA-COMP:11060"/>
        <dbReference type="Rhea" id="RHEA-COMP:11605"/>
        <dbReference type="ChEBI" id="CHEBI:15377"/>
        <dbReference type="ChEBI" id="CHEBI:30013"/>
        <dbReference type="ChEBI" id="CHEBI:43474"/>
        <dbReference type="ChEBI" id="CHEBI:61977"/>
        <dbReference type="EC" id="3.1.3.16"/>
    </reaction>
</comment>
<accession>A0AAD9NKA9</accession>
<comment type="caution">
    <text evidence="6">The sequence shown here is derived from an EMBL/GenBank/DDBJ whole genome shotgun (WGS) entry which is preliminary data.</text>
</comment>
<dbReference type="Proteomes" id="UP001208570">
    <property type="component" value="Unassembled WGS sequence"/>
</dbReference>
<evidence type="ECO:0000313" key="6">
    <source>
        <dbReference type="EMBL" id="KAK2170289.1"/>
    </source>
</evidence>
<comment type="similarity">
    <text evidence="1 3">Belongs to the PPP phosphatase family.</text>
</comment>
<dbReference type="GO" id="GO:0004722">
    <property type="term" value="F:protein serine/threonine phosphatase activity"/>
    <property type="evidence" value="ECO:0007669"/>
    <property type="project" value="UniProtKB-EC"/>
</dbReference>
<dbReference type="Pfam" id="PF00036">
    <property type="entry name" value="EF-hand_1"/>
    <property type="match status" value="1"/>
</dbReference>
<dbReference type="InterPro" id="IPR011992">
    <property type="entry name" value="EF-hand-dom_pair"/>
</dbReference>
<dbReference type="SUPFAM" id="SSF56300">
    <property type="entry name" value="Metallo-dependent phosphatases"/>
    <property type="match status" value="1"/>
</dbReference>
<keyword evidence="2" id="KW-0106">Calcium</keyword>
<proteinExistence type="inferred from homology"/>
<dbReference type="PANTHER" id="PTHR11668">
    <property type="entry name" value="SERINE/THREONINE PROTEIN PHOSPHATASE"/>
    <property type="match status" value="1"/>
</dbReference>
<feature type="domain" description="EF-hand" evidence="5">
    <location>
        <begin position="203"/>
        <end position="238"/>
    </location>
</feature>
<dbReference type="GO" id="GO:0005634">
    <property type="term" value="C:nucleus"/>
    <property type="evidence" value="ECO:0007669"/>
    <property type="project" value="TreeGrafter"/>
</dbReference>
<dbReference type="GO" id="GO:0005737">
    <property type="term" value="C:cytoplasm"/>
    <property type="evidence" value="ECO:0007669"/>
    <property type="project" value="TreeGrafter"/>
</dbReference>
<keyword evidence="3" id="KW-0378">Hydrolase</keyword>
<sequence length="739" mass="83629">MTTQVKVSVLIPSEGADLFLLKYYDDRGWWFPYDKVNKNETINVAAQRVASEHAGTTVTLNGILQTQHCQIPGLPYYIHIIFLTSPVQKQISEQTEYKRWFTLDDMTNLETANLLGKEPVDLVELLKKGFEPTPMSCLVEYQPEYIGLAGPESQNTPQELLIISSKLGKEEQELLYKEFISTCTPSVVMNQVTFSKYLTSKGLKKERVDDTFRAFDLHRRGFLSFREILLGLAAMEPHTQHGGTPAEMRCRYIFRQYDKNSDGLLDYSEFRALVRDIRDMKQLPLDDESVEKDVIKSANEDSLEMKPPLKRSRVNSSEQKSDDLFKVPSSSRLSSSSNQSKVEKYELATHTVKVRRTGTLSEVLAIWDLPGTSAVSGISECHLEGDKSRFERMPSVDSFNQDAFEWGQVDVNSLAKCLMALCRKVKEILQDEPRLLKLKSPTYILGDIHGNFRDLVCFEKALWRMGPLLTPANFLFLGDYVDRGAHGVESAFEIPFDASGIAYHCISSAVRVIVITRYRQYPTCLPRKFLPSEKFYLLRGNHEVRSVQKMFHFHGECLNKFGDSIGEQIWQAINECFDCMPIAATVDDKIFCVHGGIPSADAESGGGYIGAINEIPVPLRDPEEESLLAWDILWSDPVNPDFLTTEELDTLKENDGFVFNSRRGTANFFSTEALLSFLNRNNLTHVIRAHEVKQVGFQVQQQGKLLTVFSSSHYCGGSNEAACILANNSKLRMIRIDTT</sequence>
<dbReference type="PRINTS" id="PR00114">
    <property type="entry name" value="STPHPHTASE"/>
</dbReference>
<dbReference type="SMART" id="SM00156">
    <property type="entry name" value="PP2Ac"/>
    <property type="match status" value="1"/>
</dbReference>
<organism evidence="6 7">
    <name type="scientific">Paralvinella palmiformis</name>
    <dbReference type="NCBI Taxonomy" id="53620"/>
    <lineage>
        <taxon>Eukaryota</taxon>
        <taxon>Metazoa</taxon>
        <taxon>Spiralia</taxon>
        <taxon>Lophotrochozoa</taxon>
        <taxon>Annelida</taxon>
        <taxon>Polychaeta</taxon>
        <taxon>Sedentaria</taxon>
        <taxon>Canalipalpata</taxon>
        <taxon>Terebellida</taxon>
        <taxon>Terebelliformia</taxon>
        <taxon>Alvinellidae</taxon>
        <taxon>Paralvinella</taxon>
    </lineage>
</organism>
<evidence type="ECO:0000256" key="3">
    <source>
        <dbReference type="RuleBase" id="RU004273"/>
    </source>
</evidence>
<dbReference type="Pfam" id="PF00149">
    <property type="entry name" value="Metallophos"/>
    <property type="match status" value="1"/>
</dbReference>
<dbReference type="InterPro" id="IPR029052">
    <property type="entry name" value="Metallo-depent_PP-like"/>
</dbReference>
<protein>
    <recommendedName>
        <fullName evidence="3">Serine/threonine-protein phosphatase</fullName>
        <ecNumber evidence="3">3.1.3.16</ecNumber>
    </recommendedName>
</protein>
<keyword evidence="7" id="KW-1185">Reference proteome</keyword>
<evidence type="ECO:0000256" key="1">
    <source>
        <dbReference type="ARBA" id="ARBA00008294"/>
    </source>
</evidence>
<dbReference type="PANTHER" id="PTHR11668:SF496">
    <property type="entry name" value="SERINE_THREONINE-PROTEIN PHOSPHATASE"/>
    <property type="match status" value="1"/>
</dbReference>
<evidence type="ECO:0000256" key="4">
    <source>
        <dbReference type="SAM" id="MobiDB-lite"/>
    </source>
</evidence>
<gene>
    <name evidence="6" type="ORF">LSH36_3g04007</name>
</gene>
<dbReference type="Gene3D" id="3.60.21.10">
    <property type="match status" value="1"/>
</dbReference>
<feature type="domain" description="EF-hand" evidence="5">
    <location>
        <begin position="245"/>
        <end position="280"/>
    </location>
</feature>